<dbReference type="EMBL" id="CP000855">
    <property type="protein sequence ID" value="ACJ17087.1"/>
    <property type="molecule type" value="Genomic_DNA"/>
</dbReference>
<keyword evidence="1" id="KW-0472">Membrane</keyword>
<keyword evidence="1" id="KW-1133">Transmembrane helix</keyword>
<dbReference type="OrthoDB" id="85413at2157"/>
<dbReference type="RefSeq" id="WP_012572559.1">
    <property type="nucleotide sequence ID" value="NC_011529.1"/>
</dbReference>
<sequence length="57" mass="6706">MIDHHTLGYLTFALISLTMLSGAFIFLLERKNFWIKVHVVLSVVTYLIIVILIWFVR</sequence>
<dbReference type="GeneID" id="58786859"/>
<organism evidence="2 3">
    <name type="scientific">Thermococcus onnurineus (strain NA1)</name>
    <dbReference type="NCBI Taxonomy" id="523850"/>
    <lineage>
        <taxon>Archaea</taxon>
        <taxon>Methanobacteriati</taxon>
        <taxon>Methanobacteriota</taxon>
        <taxon>Thermococci</taxon>
        <taxon>Thermococcales</taxon>
        <taxon>Thermococcaceae</taxon>
        <taxon>Thermococcus</taxon>
    </lineage>
</organism>
<evidence type="ECO:0000256" key="1">
    <source>
        <dbReference type="SAM" id="Phobius"/>
    </source>
</evidence>
<feature type="transmembrane region" description="Helical" evidence="1">
    <location>
        <begin position="7"/>
        <end position="27"/>
    </location>
</feature>
<keyword evidence="3" id="KW-1185">Reference proteome</keyword>
<dbReference type="AlphaFoldDB" id="B6YUA2"/>
<dbReference type="eggNOG" id="arCOG07114">
    <property type="taxonomic scope" value="Archaea"/>
</dbReference>
<keyword evidence="1" id="KW-0812">Transmembrane</keyword>
<dbReference type="STRING" id="523850.TON_1597"/>
<feature type="transmembrane region" description="Helical" evidence="1">
    <location>
        <begin position="33"/>
        <end position="56"/>
    </location>
</feature>
<protein>
    <submittedName>
        <fullName evidence="2">Hypothetical membrane protein, conserved</fullName>
    </submittedName>
</protein>
<gene>
    <name evidence="2" type="ordered locus">TON_1597</name>
</gene>
<accession>B6YUA2</accession>
<dbReference type="HOGENOM" id="CLU_2985877_0_0_2"/>
<name>B6YUA2_THEON</name>
<proteinExistence type="predicted"/>
<dbReference type="Proteomes" id="UP000002727">
    <property type="component" value="Chromosome"/>
</dbReference>
<evidence type="ECO:0000313" key="2">
    <source>
        <dbReference type="EMBL" id="ACJ17087.1"/>
    </source>
</evidence>
<reference evidence="2 3" key="1">
    <citation type="journal article" date="2008" name="J. Bacteriol.">
        <title>The complete genome sequence of Thermococcus onnurineus NA1 reveals a mixed heterotrophic and carboxydotrophic metabolism.</title>
        <authorList>
            <person name="Lee H.S."/>
            <person name="Kang S.G."/>
            <person name="Bae S.S."/>
            <person name="Lim J.K."/>
            <person name="Cho Y."/>
            <person name="Kim Y.J."/>
            <person name="Jeon J.H."/>
            <person name="Cha S.S."/>
            <person name="Kwon K.K."/>
            <person name="Kim H.T."/>
            <person name="Park C.J."/>
            <person name="Lee H.W."/>
            <person name="Kim S.I."/>
            <person name="Chun J."/>
            <person name="Colwell R.R."/>
            <person name="Kim S.J."/>
            <person name="Lee J.H."/>
        </authorList>
    </citation>
    <scope>NUCLEOTIDE SEQUENCE [LARGE SCALE GENOMIC DNA]</scope>
    <source>
        <strain evidence="2 3">NA1</strain>
    </source>
</reference>
<dbReference type="KEGG" id="ton:TON_1597"/>
<dbReference type="PATRIC" id="fig|523850.10.peg.1611"/>
<evidence type="ECO:0000313" key="3">
    <source>
        <dbReference type="Proteomes" id="UP000002727"/>
    </source>
</evidence>